<evidence type="ECO:0000256" key="1">
    <source>
        <dbReference type="ARBA" id="ARBA00004726"/>
    </source>
</evidence>
<dbReference type="InterPro" id="IPR023465">
    <property type="entry name" value="Riboflavin_kinase_dom_sf"/>
</dbReference>
<evidence type="ECO:0000256" key="8">
    <source>
        <dbReference type="ARBA" id="ARBA00022777"/>
    </source>
</evidence>
<evidence type="ECO:0000256" key="11">
    <source>
        <dbReference type="ARBA" id="ARBA00023268"/>
    </source>
</evidence>
<name>A0A9D1TR37_9FIRM</name>
<dbReference type="SUPFAM" id="SSF82114">
    <property type="entry name" value="Riboflavin kinase-like"/>
    <property type="match status" value="1"/>
</dbReference>
<dbReference type="AlphaFoldDB" id="A0A9D1TR37"/>
<evidence type="ECO:0000256" key="3">
    <source>
        <dbReference type="ARBA" id="ARBA00022630"/>
    </source>
</evidence>
<feature type="domain" description="Riboflavin kinase" evidence="15">
    <location>
        <begin position="171"/>
        <end position="292"/>
    </location>
</feature>
<dbReference type="Pfam" id="PF01687">
    <property type="entry name" value="Flavokinase"/>
    <property type="match status" value="1"/>
</dbReference>
<dbReference type="PANTHER" id="PTHR22749:SF6">
    <property type="entry name" value="RIBOFLAVIN KINASE"/>
    <property type="match status" value="1"/>
</dbReference>
<keyword evidence="5 14" id="KW-0808">Transferase</keyword>
<comment type="similarity">
    <text evidence="14">Belongs to the ribF family.</text>
</comment>
<keyword evidence="3 14" id="KW-0285">Flavoprotein</keyword>
<dbReference type="Proteomes" id="UP000823990">
    <property type="component" value="Unassembled WGS sequence"/>
</dbReference>
<evidence type="ECO:0000259" key="15">
    <source>
        <dbReference type="SMART" id="SM00904"/>
    </source>
</evidence>
<evidence type="ECO:0000256" key="12">
    <source>
        <dbReference type="ARBA" id="ARBA00047880"/>
    </source>
</evidence>
<dbReference type="InterPro" id="IPR002606">
    <property type="entry name" value="Riboflavin_kinase_bac"/>
</dbReference>
<comment type="caution">
    <text evidence="16">The sequence shown here is derived from an EMBL/GenBank/DDBJ whole genome shotgun (WGS) entry which is preliminary data.</text>
</comment>
<dbReference type="GO" id="GO:0009231">
    <property type="term" value="P:riboflavin biosynthetic process"/>
    <property type="evidence" value="ECO:0007669"/>
    <property type="project" value="InterPro"/>
</dbReference>
<evidence type="ECO:0000256" key="5">
    <source>
        <dbReference type="ARBA" id="ARBA00022679"/>
    </source>
</evidence>
<protein>
    <recommendedName>
        <fullName evidence="14">Riboflavin biosynthesis protein</fullName>
    </recommendedName>
    <domain>
        <recommendedName>
            <fullName evidence="14">Riboflavin kinase</fullName>
            <ecNumber evidence="14">2.7.1.26</ecNumber>
        </recommendedName>
        <alternativeName>
            <fullName evidence="14">Flavokinase</fullName>
        </alternativeName>
    </domain>
    <domain>
        <recommendedName>
            <fullName evidence="14">FMN adenylyltransferase</fullName>
            <ecNumber evidence="14">2.7.7.2</ecNumber>
        </recommendedName>
        <alternativeName>
            <fullName evidence="14">FAD pyrophosphorylase</fullName>
        </alternativeName>
        <alternativeName>
            <fullName evidence="14">FAD synthase</fullName>
        </alternativeName>
    </domain>
</protein>
<dbReference type="EMBL" id="DXHS01000030">
    <property type="protein sequence ID" value="HIW02059.1"/>
    <property type="molecule type" value="Genomic_DNA"/>
</dbReference>
<keyword evidence="7 14" id="KW-0547">Nucleotide-binding</keyword>
<dbReference type="PIRSF" id="PIRSF004491">
    <property type="entry name" value="FAD_Synth"/>
    <property type="match status" value="1"/>
</dbReference>
<keyword evidence="9 14" id="KW-0274">FAD</keyword>
<keyword evidence="8 14" id="KW-0418">Kinase</keyword>
<dbReference type="EC" id="2.7.7.2" evidence="14"/>
<evidence type="ECO:0000256" key="4">
    <source>
        <dbReference type="ARBA" id="ARBA00022643"/>
    </source>
</evidence>
<accession>A0A9D1TR37</accession>
<keyword evidence="11" id="KW-0511">Multifunctional enzyme</keyword>
<dbReference type="GO" id="GO:0003919">
    <property type="term" value="F:FMN adenylyltransferase activity"/>
    <property type="evidence" value="ECO:0007669"/>
    <property type="project" value="UniProtKB-UniRule"/>
</dbReference>
<keyword evidence="4 14" id="KW-0288">FMN</keyword>
<comment type="pathway">
    <text evidence="2 14">Cofactor biosynthesis; FMN biosynthesis; FMN from riboflavin (ATP route): step 1/1.</text>
</comment>
<dbReference type="Gene3D" id="3.40.50.620">
    <property type="entry name" value="HUPs"/>
    <property type="match status" value="1"/>
</dbReference>
<dbReference type="InterPro" id="IPR014729">
    <property type="entry name" value="Rossmann-like_a/b/a_fold"/>
</dbReference>
<keyword evidence="10 14" id="KW-0067">ATP-binding</keyword>
<reference evidence="16" key="1">
    <citation type="journal article" date="2021" name="PeerJ">
        <title>Extensive microbial diversity within the chicken gut microbiome revealed by metagenomics and culture.</title>
        <authorList>
            <person name="Gilroy R."/>
            <person name="Ravi A."/>
            <person name="Getino M."/>
            <person name="Pursley I."/>
            <person name="Horton D.L."/>
            <person name="Alikhan N.F."/>
            <person name="Baker D."/>
            <person name="Gharbi K."/>
            <person name="Hall N."/>
            <person name="Watson M."/>
            <person name="Adriaenssens E.M."/>
            <person name="Foster-Nyarko E."/>
            <person name="Jarju S."/>
            <person name="Secka A."/>
            <person name="Antonio M."/>
            <person name="Oren A."/>
            <person name="Chaudhuri R.R."/>
            <person name="La Ragione R."/>
            <person name="Hildebrand F."/>
            <person name="Pallen M.J."/>
        </authorList>
    </citation>
    <scope>NUCLEOTIDE SEQUENCE</scope>
    <source>
        <strain evidence="16">12435</strain>
    </source>
</reference>
<evidence type="ECO:0000256" key="14">
    <source>
        <dbReference type="PIRNR" id="PIRNR004491"/>
    </source>
</evidence>
<evidence type="ECO:0000256" key="6">
    <source>
        <dbReference type="ARBA" id="ARBA00022695"/>
    </source>
</evidence>
<evidence type="ECO:0000256" key="10">
    <source>
        <dbReference type="ARBA" id="ARBA00022840"/>
    </source>
</evidence>
<dbReference type="SUPFAM" id="SSF52374">
    <property type="entry name" value="Nucleotidylyl transferase"/>
    <property type="match status" value="1"/>
</dbReference>
<comment type="pathway">
    <text evidence="1 14">Cofactor biosynthesis; FAD biosynthesis; FAD from FMN: step 1/1.</text>
</comment>
<dbReference type="EC" id="2.7.1.26" evidence="14"/>
<dbReference type="SMART" id="SM00904">
    <property type="entry name" value="Flavokinase"/>
    <property type="match status" value="1"/>
</dbReference>
<comment type="catalytic activity">
    <reaction evidence="13 14">
        <text>FMN + ATP + H(+) = FAD + diphosphate</text>
        <dbReference type="Rhea" id="RHEA:17237"/>
        <dbReference type="ChEBI" id="CHEBI:15378"/>
        <dbReference type="ChEBI" id="CHEBI:30616"/>
        <dbReference type="ChEBI" id="CHEBI:33019"/>
        <dbReference type="ChEBI" id="CHEBI:57692"/>
        <dbReference type="ChEBI" id="CHEBI:58210"/>
        <dbReference type="EC" id="2.7.7.2"/>
    </reaction>
</comment>
<reference evidence="16" key="2">
    <citation type="submission" date="2021-04" db="EMBL/GenBank/DDBJ databases">
        <authorList>
            <person name="Gilroy R."/>
        </authorList>
    </citation>
    <scope>NUCLEOTIDE SEQUENCE</scope>
    <source>
        <strain evidence="16">12435</strain>
    </source>
</reference>
<dbReference type="GO" id="GO:0009398">
    <property type="term" value="P:FMN biosynthetic process"/>
    <property type="evidence" value="ECO:0007669"/>
    <property type="project" value="UniProtKB-UniRule"/>
</dbReference>
<sequence length="294" mass="32316">MMVTVEFGKPHEGGFSLALGHFDGMHLGHRAILRAAEDKAKELGCLTAISTFADNPAGKVPIYAYHDRKFLYSDCGADVCLTLYYSAINGMTGREFFAELMRLYSPKHLACGENYTFGSDLLGASELGKLAAEAGVGLTVVPTVYYCGVKVSSTVIKNYLTTGDMDAARQMLVVPYHMRGNVVSGDGRGHNIGVPTINLRYPFGALEPKRGVYGTYTEIGGRRYRSVTNVGPRPTFMQNKPAVETNLIDYDGGSLLHESAVVYFYRYLRPISKFTSADDLVARINKDKEWTDLC</sequence>
<dbReference type="GO" id="GO:0006747">
    <property type="term" value="P:FAD biosynthetic process"/>
    <property type="evidence" value="ECO:0007669"/>
    <property type="project" value="UniProtKB-UniRule"/>
</dbReference>
<evidence type="ECO:0000313" key="17">
    <source>
        <dbReference type="Proteomes" id="UP000823990"/>
    </source>
</evidence>
<dbReference type="GO" id="GO:0005524">
    <property type="term" value="F:ATP binding"/>
    <property type="evidence" value="ECO:0007669"/>
    <property type="project" value="UniProtKB-UniRule"/>
</dbReference>
<dbReference type="InterPro" id="IPR015864">
    <property type="entry name" value="FAD_synthase"/>
</dbReference>
<dbReference type="Pfam" id="PF06574">
    <property type="entry name" value="FAD_syn"/>
    <property type="match status" value="1"/>
</dbReference>
<keyword evidence="6 14" id="KW-0548">Nucleotidyltransferase</keyword>
<gene>
    <name evidence="16" type="ORF">H9892_01825</name>
</gene>
<proteinExistence type="inferred from homology"/>
<dbReference type="InterPro" id="IPR015865">
    <property type="entry name" value="Riboflavin_kinase_bac/euk"/>
</dbReference>
<dbReference type="PANTHER" id="PTHR22749">
    <property type="entry name" value="RIBOFLAVIN KINASE/FMN ADENYLYLTRANSFERASE"/>
    <property type="match status" value="1"/>
</dbReference>
<evidence type="ECO:0000256" key="2">
    <source>
        <dbReference type="ARBA" id="ARBA00005201"/>
    </source>
</evidence>
<comment type="catalytic activity">
    <reaction evidence="12 14">
        <text>riboflavin + ATP = FMN + ADP + H(+)</text>
        <dbReference type="Rhea" id="RHEA:14357"/>
        <dbReference type="ChEBI" id="CHEBI:15378"/>
        <dbReference type="ChEBI" id="CHEBI:30616"/>
        <dbReference type="ChEBI" id="CHEBI:57986"/>
        <dbReference type="ChEBI" id="CHEBI:58210"/>
        <dbReference type="ChEBI" id="CHEBI:456216"/>
        <dbReference type="EC" id="2.7.1.26"/>
    </reaction>
</comment>
<evidence type="ECO:0000256" key="7">
    <source>
        <dbReference type="ARBA" id="ARBA00022741"/>
    </source>
</evidence>
<evidence type="ECO:0000256" key="13">
    <source>
        <dbReference type="ARBA" id="ARBA00049494"/>
    </source>
</evidence>
<dbReference type="Gene3D" id="2.40.30.30">
    <property type="entry name" value="Riboflavin kinase-like"/>
    <property type="match status" value="1"/>
</dbReference>
<organism evidence="16 17">
    <name type="scientific">Candidatus Protoclostridium stercorigallinarum</name>
    <dbReference type="NCBI Taxonomy" id="2838741"/>
    <lineage>
        <taxon>Bacteria</taxon>
        <taxon>Bacillati</taxon>
        <taxon>Bacillota</taxon>
        <taxon>Clostridia</taxon>
        <taxon>Candidatus Protoclostridium</taxon>
    </lineage>
</organism>
<evidence type="ECO:0000313" key="16">
    <source>
        <dbReference type="EMBL" id="HIW02059.1"/>
    </source>
</evidence>
<evidence type="ECO:0000256" key="9">
    <source>
        <dbReference type="ARBA" id="ARBA00022827"/>
    </source>
</evidence>
<dbReference type="InterPro" id="IPR023468">
    <property type="entry name" value="Riboflavin_kinase"/>
</dbReference>
<dbReference type="GO" id="GO:0008531">
    <property type="term" value="F:riboflavin kinase activity"/>
    <property type="evidence" value="ECO:0007669"/>
    <property type="project" value="UniProtKB-UniRule"/>
</dbReference>